<dbReference type="EMBL" id="CP006939">
    <property type="protein sequence ID" value="AHC14481.1"/>
    <property type="molecule type" value="Genomic_DNA"/>
</dbReference>
<sequence>MLFQSTTFDNISLIFHTLFILFTIVGWRFVKTRRIHLITVLLTIFSWVVLGYWHGFGYCFWTDWHWNVRSLLGKPPLHNSYIQFLIIELTGLYPPYLLTQRVTTIVFVLIIVMTLTLNVRDYLRYSSLRRRH</sequence>
<accession>V5WH40</accession>
<gene>
    <name evidence="2" type="ORF">L21SP2_1065</name>
</gene>
<proteinExistence type="predicted"/>
<keyword evidence="1" id="KW-0472">Membrane</keyword>
<reference evidence="2 3" key="1">
    <citation type="journal article" date="2015" name="Stand. Genomic Sci.">
        <title>Complete genome sequence and description of Salinispira pacifica gen. nov., sp. nov., a novel spirochaete isolated form a hypersaline microbial mat.</title>
        <authorList>
            <person name="Ben Hania W."/>
            <person name="Joseph M."/>
            <person name="Schumann P."/>
            <person name="Bunk B."/>
            <person name="Fiebig A."/>
            <person name="Sproer C."/>
            <person name="Klenk H.P."/>
            <person name="Fardeau M.L."/>
            <person name="Spring S."/>
        </authorList>
    </citation>
    <scope>NUCLEOTIDE SEQUENCE [LARGE SCALE GENOMIC DNA]</scope>
    <source>
        <strain evidence="2 3">L21-RPul-D2</strain>
    </source>
</reference>
<name>V5WH40_9SPIO</name>
<dbReference type="AlphaFoldDB" id="V5WH40"/>
<dbReference type="KEGG" id="slr:L21SP2_1065"/>
<feature type="transmembrane region" description="Helical" evidence="1">
    <location>
        <begin position="12"/>
        <end position="30"/>
    </location>
</feature>
<evidence type="ECO:0000313" key="2">
    <source>
        <dbReference type="EMBL" id="AHC14481.1"/>
    </source>
</evidence>
<dbReference type="eggNOG" id="ENOG5032XJU">
    <property type="taxonomic scope" value="Bacteria"/>
</dbReference>
<evidence type="ECO:0000256" key="1">
    <source>
        <dbReference type="SAM" id="Phobius"/>
    </source>
</evidence>
<dbReference type="InterPro" id="IPR021218">
    <property type="entry name" value="DUF2784"/>
</dbReference>
<evidence type="ECO:0008006" key="4">
    <source>
        <dbReference type="Google" id="ProtNLM"/>
    </source>
</evidence>
<keyword evidence="1" id="KW-0812">Transmembrane</keyword>
<organism evidence="2 3">
    <name type="scientific">Salinispira pacifica</name>
    <dbReference type="NCBI Taxonomy" id="1307761"/>
    <lineage>
        <taxon>Bacteria</taxon>
        <taxon>Pseudomonadati</taxon>
        <taxon>Spirochaetota</taxon>
        <taxon>Spirochaetia</taxon>
        <taxon>Spirochaetales</taxon>
        <taxon>Spirochaetaceae</taxon>
        <taxon>Salinispira</taxon>
    </lineage>
</organism>
<keyword evidence="3" id="KW-1185">Reference proteome</keyword>
<feature type="transmembrane region" description="Helical" evidence="1">
    <location>
        <begin position="102"/>
        <end position="123"/>
    </location>
</feature>
<dbReference type="Pfam" id="PF10861">
    <property type="entry name" value="DUF2784"/>
    <property type="match status" value="1"/>
</dbReference>
<evidence type="ECO:0000313" key="3">
    <source>
        <dbReference type="Proteomes" id="UP000018680"/>
    </source>
</evidence>
<keyword evidence="1" id="KW-1133">Transmembrane helix</keyword>
<protein>
    <recommendedName>
        <fullName evidence="4">DUF2784 domain-containing protein</fullName>
    </recommendedName>
</protein>
<dbReference type="Proteomes" id="UP000018680">
    <property type="component" value="Chromosome"/>
</dbReference>
<dbReference type="HOGENOM" id="CLU_140372_0_0_12"/>
<feature type="transmembrane region" description="Helical" evidence="1">
    <location>
        <begin position="37"/>
        <end position="56"/>
    </location>
</feature>